<reference evidence="1 2" key="1">
    <citation type="submission" date="2015-01" db="EMBL/GenBank/DDBJ databases">
        <title>Genome of allotetraploid Gossypium barbadense reveals genomic plasticity and fiber elongation in cotton evolution.</title>
        <authorList>
            <person name="Chen X."/>
            <person name="Liu X."/>
            <person name="Zhao B."/>
            <person name="Zheng H."/>
            <person name="Hu Y."/>
            <person name="Lu G."/>
            <person name="Yang C."/>
            <person name="Chen J."/>
            <person name="Shan C."/>
            <person name="Zhang L."/>
            <person name="Zhou Y."/>
            <person name="Wang L."/>
            <person name="Guo W."/>
            <person name="Bai Y."/>
            <person name="Ruan J."/>
            <person name="Shangguan X."/>
            <person name="Mao Y."/>
            <person name="Jiang J."/>
            <person name="Zhu Y."/>
            <person name="Lei J."/>
            <person name="Kang H."/>
            <person name="Chen S."/>
            <person name="He X."/>
            <person name="Wang R."/>
            <person name="Wang Y."/>
            <person name="Chen J."/>
            <person name="Wang L."/>
            <person name="Yu S."/>
            <person name="Wang B."/>
            <person name="Wei J."/>
            <person name="Song S."/>
            <person name="Lu X."/>
            <person name="Gao Z."/>
            <person name="Gu W."/>
            <person name="Deng X."/>
            <person name="Ma D."/>
            <person name="Wang S."/>
            <person name="Liang W."/>
            <person name="Fang L."/>
            <person name="Cai C."/>
            <person name="Zhu X."/>
            <person name="Zhou B."/>
            <person name="Zhang Y."/>
            <person name="Chen Z."/>
            <person name="Xu S."/>
            <person name="Zhu R."/>
            <person name="Wang S."/>
            <person name="Zhang T."/>
            <person name="Zhao G."/>
        </authorList>
    </citation>
    <scope>NUCLEOTIDE SEQUENCE [LARGE SCALE GENOMIC DNA]</scope>
    <source>
        <strain evidence="2">cv. Xinhai21</strain>
        <tissue evidence="1">Leaf</tissue>
    </source>
</reference>
<evidence type="ECO:0000313" key="2">
    <source>
        <dbReference type="Proteomes" id="UP000239757"/>
    </source>
</evidence>
<organism evidence="1 2">
    <name type="scientific">Gossypium barbadense</name>
    <name type="common">Sea Island cotton</name>
    <name type="synonym">Hibiscus barbadensis</name>
    <dbReference type="NCBI Taxonomy" id="3634"/>
    <lineage>
        <taxon>Eukaryota</taxon>
        <taxon>Viridiplantae</taxon>
        <taxon>Streptophyta</taxon>
        <taxon>Embryophyta</taxon>
        <taxon>Tracheophyta</taxon>
        <taxon>Spermatophyta</taxon>
        <taxon>Magnoliopsida</taxon>
        <taxon>eudicotyledons</taxon>
        <taxon>Gunneridae</taxon>
        <taxon>Pentapetalae</taxon>
        <taxon>rosids</taxon>
        <taxon>malvids</taxon>
        <taxon>Malvales</taxon>
        <taxon>Malvaceae</taxon>
        <taxon>Malvoideae</taxon>
        <taxon>Gossypium</taxon>
    </lineage>
</organism>
<proteinExistence type="predicted"/>
<protein>
    <submittedName>
        <fullName evidence="1">Uncharacterized protein</fullName>
    </submittedName>
</protein>
<sequence length="87" mass="9923">MGSDKLPRPYDMAVGNPDKLKRACDTTVPINRGRACQKNTRVPLHTWAWEKRMKIDTAVQHGCEKVKGLEVPNWCFDCAELLLSILR</sequence>
<dbReference type="EMBL" id="KZ665301">
    <property type="protein sequence ID" value="PPS00402.1"/>
    <property type="molecule type" value="Genomic_DNA"/>
</dbReference>
<gene>
    <name evidence="1" type="ORF">GOBAR_AA20263</name>
</gene>
<accession>A0A2P5XAQ1</accession>
<evidence type="ECO:0000313" key="1">
    <source>
        <dbReference type="EMBL" id="PPS00402.1"/>
    </source>
</evidence>
<dbReference type="Proteomes" id="UP000239757">
    <property type="component" value="Unassembled WGS sequence"/>
</dbReference>
<name>A0A2P5XAQ1_GOSBA</name>
<dbReference type="AlphaFoldDB" id="A0A2P5XAQ1"/>